<feature type="active site" description="Proton donor" evidence="9">
    <location>
        <position position="137"/>
    </location>
</feature>
<dbReference type="InterPro" id="IPR006063">
    <property type="entry name" value="HisA_bact_arch"/>
</dbReference>
<dbReference type="InterPro" id="IPR006062">
    <property type="entry name" value="His_biosynth"/>
</dbReference>
<dbReference type="SUPFAM" id="SSF51366">
    <property type="entry name" value="Ribulose-phoshate binding barrel"/>
    <property type="match status" value="1"/>
</dbReference>
<comment type="pathway">
    <text evidence="3 9 11">Amino-acid biosynthesis; L-histidine biosynthesis; L-histidine from 5-phospho-alpha-D-ribose 1-diphosphate: step 4/9.</text>
</comment>
<evidence type="ECO:0000256" key="1">
    <source>
        <dbReference type="ARBA" id="ARBA00000901"/>
    </source>
</evidence>
<dbReference type="PANTHER" id="PTHR43090:SF2">
    <property type="entry name" value="1-(5-PHOSPHORIBOSYL)-5-[(5-PHOSPHORIBOSYLAMINO)METHYLIDENEAMINO] IMIDAZOLE-4-CARBOXAMIDE ISOMERASE"/>
    <property type="match status" value="1"/>
</dbReference>
<evidence type="ECO:0000256" key="4">
    <source>
        <dbReference type="ARBA" id="ARBA00009667"/>
    </source>
</evidence>
<comment type="caution">
    <text evidence="12">The sequence shown here is derived from an EMBL/GenBank/DDBJ whole genome shotgun (WGS) entry which is preliminary data.</text>
</comment>
<dbReference type="FunFam" id="3.20.20.70:FF:000009">
    <property type="entry name" value="1-(5-phosphoribosyl)-5-[(5-phosphoribosylamino)methylideneamino] imidazole-4-carboxamide isomerase"/>
    <property type="match status" value="1"/>
</dbReference>
<keyword evidence="7 9" id="KW-0368">Histidine biosynthesis</keyword>
<evidence type="ECO:0000256" key="6">
    <source>
        <dbReference type="ARBA" id="ARBA00022605"/>
    </source>
</evidence>
<dbReference type="InterPro" id="IPR011060">
    <property type="entry name" value="RibuloseP-bd_barrel"/>
</dbReference>
<comment type="similarity">
    <text evidence="4 9 10">Belongs to the HisA/HisF family.</text>
</comment>
<feature type="active site" description="Proton acceptor" evidence="9">
    <location>
        <position position="15"/>
    </location>
</feature>
<keyword evidence="8 9" id="KW-0413">Isomerase</keyword>
<dbReference type="GO" id="GO:0000162">
    <property type="term" value="P:L-tryptophan biosynthetic process"/>
    <property type="evidence" value="ECO:0007669"/>
    <property type="project" value="TreeGrafter"/>
</dbReference>
<sequence>MGRNMKKSIIIPALDLINGQVVRLHQGDYAKQTTYSDDPISQFADYLAQGAEQLHLVDLTGAKDPAQRQTALIGKIIAAMNCKIQVGGGIRSEKDVADLLAVGANRVVIGSTAVKQPEMVKGWFEKYGAEKFVLALDVNINANGEKIIAISGWQEASGVSLEALIDDYQAVGLQHVLCTDISRDGTLAGSNVALYKEVCAKYPAIQFQSSGGIGLLDDIKALKGTGVAGVIVGRALLEGKFNVVEAIECWQNG</sequence>
<keyword evidence="13" id="KW-1185">Reference proteome</keyword>
<keyword evidence="6 9" id="KW-0028">Amino-acid biosynthesis</keyword>
<dbReference type="UniPathway" id="UPA00031">
    <property type="reaction ID" value="UER00009"/>
</dbReference>
<dbReference type="AlphaFoldDB" id="I3D6J0"/>
<evidence type="ECO:0000256" key="10">
    <source>
        <dbReference type="RuleBase" id="RU003657"/>
    </source>
</evidence>
<accession>I3D6J0</accession>
<name>I3D6J0_9PAST</name>
<evidence type="ECO:0000256" key="5">
    <source>
        <dbReference type="ARBA" id="ARBA00022490"/>
    </source>
</evidence>
<comment type="subcellular location">
    <subcellularLocation>
        <location evidence="2 9 11">Cytoplasm</location>
    </subcellularLocation>
</comment>
<keyword evidence="5 9" id="KW-0963">Cytoplasm</keyword>
<organism evidence="12 13">
    <name type="scientific">Pasteurella bettyae CCUG 2042</name>
    <dbReference type="NCBI Taxonomy" id="1095749"/>
    <lineage>
        <taxon>Bacteria</taxon>
        <taxon>Pseudomonadati</taxon>
        <taxon>Pseudomonadota</taxon>
        <taxon>Gammaproteobacteria</taxon>
        <taxon>Pasteurellales</taxon>
        <taxon>Pasteurellaceae</taxon>
        <taxon>Pasteurella</taxon>
    </lineage>
</organism>
<evidence type="ECO:0000313" key="13">
    <source>
        <dbReference type="Proteomes" id="UP000006457"/>
    </source>
</evidence>
<dbReference type="PATRIC" id="fig|1095749.3.peg.2116"/>
<dbReference type="eggNOG" id="COG0106">
    <property type="taxonomic scope" value="Bacteria"/>
</dbReference>
<dbReference type="Pfam" id="PF00977">
    <property type="entry name" value="His_biosynth"/>
    <property type="match status" value="1"/>
</dbReference>
<dbReference type="EMBL" id="AJSX01000047">
    <property type="protein sequence ID" value="EIJ67333.1"/>
    <property type="molecule type" value="Genomic_DNA"/>
</dbReference>
<reference evidence="12 13" key="1">
    <citation type="submission" date="2012-03" db="EMBL/GenBank/DDBJ databases">
        <authorList>
            <person name="Harkins D.M."/>
            <person name="Madupu R."/>
            <person name="Durkin A.S."/>
            <person name="Torralba M."/>
            <person name="Methe B."/>
            <person name="Sutton G.G."/>
            <person name="Nelson K.E."/>
        </authorList>
    </citation>
    <scope>NUCLEOTIDE SEQUENCE [LARGE SCALE GENOMIC DNA]</scope>
    <source>
        <strain evidence="12 13">CCUG 2042</strain>
    </source>
</reference>
<protein>
    <recommendedName>
        <fullName evidence="9 11">1-(5-phosphoribosyl)-5-[(5-phosphoribosylamino)methylideneamino] imidazole-4-carboxamide isomerase</fullName>
        <ecNumber evidence="9 11">5.3.1.16</ecNumber>
    </recommendedName>
    <alternativeName>
        <fullName evidence="9">Phosphoribosylformimino-5-aminoimidazole carboxamide ribotide isomerase</fullName>
    </alternativeName>
</protein>
<dbReference type="Gene3D" id="3.20.20.70">
    <property type="entry name" value="Aldolase class I"/>
    <property type="match status" value="1"/>
</dbReference>
<dbReference type="InterPro" id="IPR013785">
    <property type="entry name" value="Aldolase_TIM"/>
</dbReference>
<evidence type="ECO:0000256" key="2">
    <source>
        <dbReference type="ARBA" id="ARBA00004496"/>
    </source>
</evidence>
<dbReference type="EC" id="5.3.1.16" evidence="9 11"/>
<evidence type="ECO:0000256" key="8">
    <source>
        <dbReference type="ARBA" id="ARBA00023235"/>
    </source>
</evidence>
<dbReference type="Proteomes" id="UP000006457">
    <property type="component" value="Unassembled WGS sequence"/>
</dbReference>
<dbReference type="PANTHER" id="PTHR43090">
    <property type="entry name" value="1-(5-PHOSPHORIBOSYL)-5-[(5-PHOSPHORIBOSYLAMINO)METHYLIDENEAMINO] IMIDAZOLE-4-CARBOXAMIDE ISOMERASE"/>
    <property type="match status" value="1"/>
</dbReference>
<comment type="catalytic activity">
    <reaction evidence="1 9 11">
        <text>1-(5-phospho-beta-D-ribosyl)-5-[(5-phospho-beta-D-ribosylamino)methylideneamino]imidazole-4-carboxamide = 5-[(5-phospho-1-deoxy-D-ribulos-1-ylimino)methylamino]-1-(5-phospho-beta-D-ribosyl)imidazole-4-carboxamide</text>
        <dbReference type="Rhea" id="RHEA:15469"/>
        <dbReference type="ChEBI" id="CHEBI:58435"/>
        <dbReference type="ChEBI" id="CHEBI:58525"/>
        <dbReference type="EC" id="5.3.1.16"/>
    </reaction>
</comment>
<gene>
    <name evidence="9 12" type="primary">hisA</name>
    <name evidence="12" type="ORF">HMPREF1052_0785</name>
</gene>
<evidence type="ECO:0000256" key="9">
    <source>
        <dbReference type="HAMAP-Rule" id="MF_01014"/>
    </source>
</evidence>
<evidence type="ECO:0000256" key="11">
    <source>
        <dbReference type="RuleBase" id="RU003658"/>
    </source>
</evidence>
<evidence type="ECO:0000256" key="3">
    <source>
        <dbReference type="ARBA" id="ARBA00005133"/>
    </source>
</evidence>
<dbReference type="InterPro" id="IPR023016">
    <property type="entry name" value="HisA/PriA"/>
</dbReference>
<dbReference type="InterPro" id="IPR044524">
    <property type="entry name" value="Isoase_HisA-like"/>
</dbReference>
<dbReference type="GO" id="GO:0003949">
    <property type="term" value="F:1-(5-phosphoribosyl)-5-[(5-phosphoribosylamino)methylideneamino]imidazole-4-carboxamide isomerase activity"/>
    <property type="evidence" value="ECO:0007669"/>
    <property type="project" value="UniProtKB-UniRule"/>
</dbReference>
<dbReference type="CDD" id="cd04732">
    <property type="entry name" value="HisA"/>
    <property type="match status" value="1"/>
</dbReference>
<evidence type="ECO:0000256" key="7">
    <source>
        <dbReference type="ARBA" id="ARBA00023102"/>
    </source>
</evidence>
<dbReference type="GO" id="GO:0005737">
    <property type="term" value="C:cytoplasm"/>
    <property type="evidence" value="ECO:0007669"/>
    <property type="project" value="UniProtKB-SubCell"/>
</dbReference>
<dbReference type="GO" id="GO:0000105">
    <property type="term" value="P:L-histidine biosynthetic process"/>
    <property type="evidence" value="ECO:0007669"/>
    <property type="project" value="UniProtKB-UniRule"/>
</dbReference>
<dbReference type="HAMAP" id="MF_01014">
    <property type="entry name" value="HisA"/>
    <property type="match status" value="1"/>
</dbReference>
<proteinExistence type="inferred from homology"/>
<dbReference type="NCBIfam" id="TIGR00007">
    <property type="entry name" value="1-(5-phosphoribosyl)-5-[(5-phosphoribosylamino)methylideneamino]imidazole-4-carboxamide isomerase"/>
    <property type="match status" value="1"/>
</dbReference>
<evidence type="ECO:0000313" key="12">
    <source>
        <dbReference type="EMBL" id="EIJ67333.1"/>
    </source>
</evidence>